<protein>
    <recommendedName>
        <fullName evidence="2">ZW10 C-terminal helical domain-containing protein</fullName>
    </recommendedName>
</protein>
<feature type="compositionally biased region" description="Low complexity" evidence="1">
    <location>
        <begin position="509"/>
        <end position="522"/>
    </location>
</feature>
<evidence type="ECO:0000313" key="3">
    <source>
        <dbReference type="EMBL" id="TIC23985.1"/>
    </source>
</evidence>
<feature type="compositionally biased region" description="Basic and acidic residues" evidence="1">
    <location>
        <begin position="406"/>
        <end position="420"/>
    </location>
</feature>
<dbReference type="EMBL" id="SPRO01000078">
    <property type="protein sequence ID" value="TIC23985.1"/>
    <property type="molecule type" value="Genomic_DNA"/>
</dbReference>
<dbReference type="InterPro" id="IPR046362">
    <property type="entry name" value="Zw10/DSL1_C_sf"/>
</dbReference>
<dbReference type="GO" id="GO:0005737">
    <property type="term" value="C:cytoplasm"/>
    <property type="evidence" value="ECO:0007669"/>
    <property type="project" value="GOC"/>
</dbReference>
<dbReference type="InterPro" id="IPR055148">
    <property type="entry name" value="ZW10_C_2"/>
</dbReference>
<feature type="compositionally biased region" description="Acidic residues" evidence="1">
    <location>
        <begin position="435"/>
        <end position="450"/>
    </location>
</feature>
<comment type="caution">
    <text evidence="3">The sequence shown here is derived from an EMBL/GenBank/DDBJ whole genome shotgun (WGS) entry which is preliminary data.</text>
</comment>
<reference evidence="3 4" key="1">
    <citation type="submission" date="2019-03" db="EMBL/GenBank/DDBJ databases">
        <title>Sequencing 25 genomes of Wallemia mellicola.</title>
        <authorList>
            <person name="Gostincar C."/>
        </authorList>
    </citation>
    <scope>NUCLEOTIDE SEQUENCE [LARGE SCALE GENOMIC DNA]</scope>
    <source>
        <strain evidence="3 4">EXF-8738</strain>
    </source>
</reference>
<feature type="domain" description="ZW10 C-terminal helical" evidence="2">
    <location>
        <begin position="805"/>
        <end position="942"/>
    </location>
</feature>
<dbReference type="AlphaFoldDB" id="A0A4T0NLJ4"/>
<organism evidence="3 4">
    <name type="scientific">Wallemia mellicola</name>
    <dbReference type="NCBI Taxonomy" id="1708541"/>
    <lineage>
        <taxon>Eukaryota</taxon>
        <taxon>Fungi</taxon>
        <taxon>Dikarya</taxon>
        <taxon>Basidiomycota</taxon>
        <taxon>Wallemiomycotina</taxon>
        <taxon>Wallemiomycetes</taxon>
        <taxon>Wallemiales</taxon>
        <taxon>Wallemiaceae</taxon>
        <taxon>Wallemia</taxon>
    </lineage>
</organism>
<feature type="compositionally biased region" description="Acidic residues" evidence="1">
    <location>
        <begin position="524"/>
        <end position="546"/>
    </location>
</feature>
<dbReference type="GO" id="GO:1990423">
    <property type="term" value="C:RZZ complex"/>
    <property type="evidence" value="ECO:0007669"/>
    <property type="project" value="TreeGrafter"/>
</dbReference>
<feature type="region of interest" description="Disordered" evidence="1">
    <location>
        <begin position="504"/>
        <end position="596"/>
    </location>
</feature>
<feature type="region of interest" description="Disordered" evidence="1">
    <location>
        <begin position="390"/>
        <end position="453"/>
    </location>
</feature>
<evidence type="ECO:0000256" key="1">
    <source>
        <dbReference type="SAM" id="MobiDB-lite"/>
    </source>
</evidence>
<dbReference type="Proteomes" id="UP000305647">
    <property type="component" value="Unassembled WGS sequence"/>
</dbReference>
<sequence length="951" mass="107834">MSCVESYVETLSNALSTDEIVALQQKLEADIDSRRLRLAERLNRDKSVHAHQLSQSLSLVQMHSQLSSQSEEISKKIEQTKPTLRTEIEAYESQIYDYNQAKLEHEAKSILDSVQLSLSTFRQYIDTEDLVKAAKFMQDGLKNTFQRLSNSFVARWSGSAALQTECGRLSELLTDKLTKAWNDSVECTQTSLTLRASNDSTPLSETVEALEVLNMSTRRFTNLYNNIKTHFVDILLPSPTNQGLVPTLVANEDTLTLKKTQEAPIKSTQLDSLSTLLHFIDSRYKELGEQLRPVIIERLMEHYLLPSLPVRLGGPDITLFVKRLEEAVAFEKDILSCSQQDTINQFAQVWGDSWLQKRRNQVLSNTRSVIVRPDWDTFVAEIEVLVEDSKENVKRDTPAIQPPVEKATDEKEAKDLHQSESKTSITSAMDVDNNNNDDDDGWGLDDDDEGNNVTAALNNVDSKTSIVSMREAAQDDDMEDGWGLEDNEDVEKLKNDDVNDLIVEKPDLSRISSQSSITSPQPDVIEEDDDGWGLDDDEEHVDEDKEEQIGHVQQIDDDDDPWKEDMDEPAARKHDETGNDKVEQDNNQLMHDDDDPWKEDMTDVATKDNASEDGWGLDDDEVIKHEEVAQVDTPIHQSGNVAHDKSEMLDTQKSVEVAPTRQELKSRSLVASQYVKQILLHIDDALNDRQYLLQTNEIPSKDNNLPEKATEVAELVLDFYRSLFPYVHRETIKLVPALALQFSNDCEYLSHEVSDRELKTSSKKLELLKQTTLVNVDVEQRRQIVDILTDAGPLTDLSINHERAFAGVISSFSRLRSSVKDVIDKEELNKLLGSVAEFLMRFVIEAVEDMDDISEEDSQKLCKMCRDLQAGLQCVFEENDTEGFKQTDNWFKFAYLSEILQASLVDLSYLHKEGSLVDFSSEELVRLCKALFADTEKRAQVIDDLMVASAR</sequence>
<accession>A0A4T0NLJ4</accession>
<proteinExistence type="predicted"/>
<evidence type="ECO:0000259" key="2">
    <source>
        <dbReference type="Pfam" id="PF22766"/>
    </source>
</evidence>
<dbReference type="Pfam" id="PF22766">
    <property type="entry name" value="ZW10_C2"/>
    <property type="match status" value="1"/>
</dbReference>
<feature type="compositionally biased region" description="Basic and acidic residues" evidence="1">
    <location>
        <begin position="569"/>
        <end position="584"/>
    </location>
</feature>
<dbReference type="PANTHER" id="PTHR12205">
    <property type="entry name" value="CENTROMERE/KINETOCHORE PROTEIN ZW10"/>
    <property type="match status" value="1"/>
</dbReference>
<dbReference type="PANTHER" id="PTHR12205:SF0">
    <property type="entry name" value="CENTROMERE_KINETOCHORE PROTEIN ZW10 HOMOLOG"/>
    <property type="match status" value="1"/>
</dbReference>
<feature type="compositionally biased region" description="Acidic residues" evidence="1">
    <location>
        <begin position="555"/>
        <end position="568"/>
    </location>
</feature>
<dbReference type="Gene3D" id="1.10.357.150">
    <property type="match status" value="1"/>
</dbReference>
<gene>
    <name evidence="3" type="ORF">E3Q10_04177</name>
</gene>
<dbReference type="GO" id="GO:0007094">
    <property type="term" value="P:mitotic spindle assembly checkpoint signaling"/>
    <property type="evidence" value="ECO:0007669"/>
    <property type="project" value="TreeGrafter"/>
</dbReference>
<name>A0A4T0NLJ4_9BASI</name>
<evidence type="ECO:0000313" key="4">
    <source>
        <dbReference type="Proteomes" id="UP000305647"/>
    </source>
</evidence>
<dbReference type="GO" id="GO:0006888">
    <property type="term" value="P:endoplasmic reticulum to Golgi vesicle-mediated transport"/>
    <property type="evidence" value="ECO:0007669"/>
    <property type="project" value="TreeGrafter"/>
</dbReference>